<dbReference type="GO" id="GO:0042256">
    <property type="term" value="P:cytosolic ribosome assembly"/>
    <property type="evidence" value="ECO:0007669"/>
    <property type="project" value="UniProtKB-UniRule"/>
</dbReference>
<dbReference type="GO" id="GO:0005737">
    <property type="term" value="C:cytoplasm"/>
    <property type="evidence" value="ECO:0007669"/>
    <property type="project" value="UniProtKB-SubCell"/>
</dbReference>
<evidence type="ECO:0000313" key="3">
    <source>
        <dbReference type="EMBL" id="MBB5753492.1"/>
    </source>
</evidence>
<organism evidence="3 4">
    <name type="scientific">Prosthecomicrobium pneumaticum</name>
    <dbReference type="NCBI Taxonomy" id="81895"/>
    <lineage>
        <taxon>Bacteria</taxon>
        <taxon>Pseudomonadati</taxon>
        <taxon>Pseudomonadota</taxon>
        <taxon>Alphaproteobacteria</taxon>
        <taxon>Hyphomicrobiales</taxon>
        <taxon>Kaistiaceae</taxon>
        <taxon>Prosthecomicrobium</taxon>
    </lineage>
</organism>
<dbReference type="GO" id="GO:0017148">
    <property type="term" value="P:negative regulation of translation"/>
    <property type="evidence" value="ECO:0007669"/>
    <property type="project" value="UniProtKB-UniRule"/>
</dbReference>
<dbReference type="InterPro" id="IPR004394">
    <property type="entry name" value="Iojap/RsfS/C7orf30"/>
</dbReference>
<comment type="function">
    <text evidence="2">Functions as a ribosomal silencing factor. Interacts with ribosomal protein uL14 (rplN), blocking formation of intersubunit bridge B8. Prevents association of the 30S and 50S ribosomal subunits and the formation of functional ribosomes, thus repressing translation.</text>
</comment>
<dbReference type="Pfam" id="PF02410">
    <property type="entry name" value="RsfS"/>
    <property type="match status" value="1"/>
</dbReference>
<dbReference type="RefSeq" id="WP_343061140.1">
    <property type="nucleotide sequence ID" value="NZ_JACHOO010000005.1"/>
</dbReference>
<dbReference type="PANTHER" id="PTHR21043:SF0">
    <property type="entry name" value="MITOCHONDRIAL ASSEMBLY OF RIBOSOMAL LARGE SUBUNIT PROTEIN 1"/>
    <property type="match status" value="1"/>
</dbReference>
<comment type="subunit">
    <text evidence="2">Interacts with ribosomal protein uL14 (rplN).</text>
</comment>
<sequence>MTRVLPGTVERRQLAAADLLNTVLSSLDDSKAEDIVSIDITGKSPLADYMVVASGRSQRHVAAIAERLAKDIEEAGGRVGNVEGLPHADWVLIDTADVIIHIFRPEVRSFYNLEKMWQADLPRPMAARPQPVTPAS</sequence>
<dbReference type="PANTHER" id="PTHR21043">
    <property type="entry name" value="IOJAP SUPERFAMILY ORTHOLOG"/>
    <property type="match status" value="1"/>
</dbReference>
<dbReference type="EMBL" id="JACHOO010000005">
    <property type="protein sequence ID" value="MBB5753492.1"/>
    <property type="molecule type" value="Genomic_DNA"/>
</dbReference>
<keyword evidence="2" id="KW-0810">Translation regulation</keyword>
<protein>
    <recommendedName>
        <fullName evidence="2">Ribosomal silencing factor RsfS</fullName>
    </recommendedName>
</protein>
<dbReference type="GO" id="GO:0043023">
    <property type="term" value="F:ribosomal large subunit binding"/>
    <property type="evidence" value="ECO:0007669"/>
    <property type="project" value="TreeGrafter"/>
</dbReference>
<keyword evidence="2" id="KW-0678">Repressor</keyword>
<gene>
    <name evidence="2" type="primary">rsfS</name>
    <name evidence="3" type="ORF">GGQ63_002562</name>
</gene>
<proteinExistence type="inferred from homology"/>
<keyword evidence="2" id="KW-0963">Cytoplasm</keyword>
<evidence type="ECO:0000313" key="4">
    <source>
        <dbReference type="Proteomes" id="UP000523821"/>
    </source>
</evidence>
<dbReference type="InterPro" id="IPR043519">
    <property type="entry name" value="NT_sf"/>
</dbReference>
<dbReference type="NCBIfam" id="TIGR00090">
    <property type="entry name" value="rsfS_iojap_ybeB"/>
    <property type="match status" value="1"/>
</dbReference>
<keyword evidence="4" id="KW-1185">Reference proteome</keyword>
<dbReference type="Gene3D" id="3.30.460.10">
    <property type="entry name" value="Beta Polymerase, domain 2"/>
    <property type="match status" value="1"/>
</dbReference>
<evidence type="ECO:0000256" key="1">
    <source>
        <dbReference type="ARBA" id="ARBA00010574"/>
    </source>
</evidence>
<dbReference type="GO" id="GO:0090071">
    <property type="term" value="P:negative regulation of ribosome biogenesis"/>
    <property type="evidence" value="ECO:0007669"/>
    <property type="project" value="UniProtKB-UniRule"/>
</dbReference>
<evidence type="ECO:0000256" key="2">
    <source>
        <dbReference type="HAMAP-Rule" id="MF_01477"/>
    </source>
</evidence>
<comment type="similarity">
    <text evidence="1 2">Belongs to the Iojap/RsfS family.</text>
</comment>
<dbReference type="Proteomes" id="UP000523821">
    <property type="component" value="Unassembled WGS sequence"/>
</dbReference>
<comment type="caution">
    <text evidence="3">The sequence shown here is derived from an EMBL/GenBank/DDBJ whole genome shotgun (WGS) entry which is preliminary data.</text>
</comment>
<dbReference type="HAMAP" id="MF_01477">
    <property type="entry name" value="Iojap_RsfS"/>
    <property type="match status" value="1"/>
</dbReference>
<name>A0A7W9FML5_9HYPH</name>
<accession>A0A7W9FML5</accession>
<comment type="subcellular location">
    <subcellularLocation>
        <location evidence="2">Cytoplasm</location>
    </subcellularLocation>
</comment>
<dbReference type="SUPFAM" id="SSF81301">
    <property type="entry name" value="Nucleotidyltransferase"/>
    <property type="match status" value="1"/>
</dbReference>
<reference evidence="3 4" key="1">
    <citation type="submission" date="2020-08" db="EMBL/GenBank/DDBJ databases">
        <title>Genomic Encyclopedia of Type Strains, Phase IV (KMG-IV): sequencing the most valuable type-strain genomes for metagenomic binning, comparative biology and taxonomic classification.</title>
        <authorList>
            <person name="Goeker M."/>
        </authorList>
    </citation>
    <scope>NUCLEOTIDE SEQUENCE [LARGE SCALE GENOMIC DNA]</scope>
    <source>
        <strain evidence="3 4">DSM 16268</strain>
    </source>
</reference>
<dbReference type="AlphaFoldDB" id="A0A7W9FML5"/>